<evidence type="ECO:0000313" key="5">
    <source>
        <dbReference type="Proteomes" id="UP000002279"/>
    </source>
</evidence>
<dbReference type="GO" id="GO:0036094">
    <property type="term" value="F:small molecule binding"/>
    <property type="evidence" value="ECO:0007669"/>
    <property type="project" value="InterPro"/>
</dbReference>
<dbReference type="FunCoup" id="F6SX48">
    <property type="interactions" value="70"/>
</dbReference>
<dbReference type="Proteomes" id="UP000002279">
    <property type="component" value="Chromosome 4"/>
</dbReference>
<dbReference type="Ensembl" id="ENSOANT00000003183.2">
    <property type="protein sequence ID" value="ENSOANP00000003182.2"/>
    <property type="gene ID" value="ENSOANG00000002006.2"/>
</dbReference>
<dbReference type="PANTHER" id="PTHR11430:SF76">
    <property type="entry name" value="MAJOR URINARY PROTEIN 1-RELATED"/>
    <property type="match status" value="1"/>
</dbReference>
<accession>F6SX48</accession>
<dbReference type="Gene3D" id="2.40.128.20">
    <property type="match status" value="1"/>
</dbReference>
<feature type="signal peptide" evidence="2">
    <location>
        <begin position="1"/>
        <end position="20"/>
    </location>
</feature>
<evidence type="ECO:0000313" key="4">
    <source>
        <dbReference type="Ensembl" id="ENSOANP00000003182.2"/>
    </source>
</evidence>
<protein>
    <recommendedName>
        <fullName evidence="3">Lipocalin/cytosolic fatty-acid binding domain-containing protein</fullName>
    </recommendedName>
</protein>
<dbReference type="Pfam" id="PF00061">
    <property type="entry name" value="Lipocalin"/>
    <property type="match status" value="1"/>
</dbReference>
<reference evidence="4" key="3">
    <citation type="submission" date="2025-09" db="UniProtKB">
        <authorList>
            <consortium name="Ensembl"/>
        </authorList>
    </citation>
    <scope>IDENTIFICATION</scope>
    <source>
        <strain evidence="4">Glennie</strain>
    </source>
</reference>
<evidence type="ECO:0000259" key="3">
    <source>
        <dbReference type="Pfam" id="PF00061"/>
    </source>
</evidence>
<dbReference type="PANTHER" id="PTHR11430">
    <property type="entry name" value="LIPOCALIN"/>
    <property type="match status" value="1"/>
</dbReference>
<dbReference type="HOGENOM" id="CLU_094061_5_0_1"/>
<organism evidence="4 5">
    <name type="scientific">Ornithorhynchus anatinus</name>
    <name type="common">Duckbill platypus</name>
    <dbReference type="NCBI Taxonomy" id="9258"/>
    <lineage>
        <taxon>Eukaryota</taxon>
        <taxon>Metazoa</taxon>
        <taxon>Chordata</taxon>
        <taxon>Craniata</taxon>
        <taxon>Vertebrata</taxon>
        <taxon>Euteleostomi</taxon>
        <taxon>Mammalia</taxon>
        <taxon>Monotremata</taxon>
        <taxon>Ornithorhynchidae</taxon>
        <taxon>Ornithorhynchus</taxon>
    </lineage>
</organism>
<reference evidence="4" key="2">
    <citation type="submission" date="2025-08" db="UniProtKB">
        <authorList>
            <consortium name="Ensembl"/>
        </authorList>
    </citation>
    <scope>IDENTIFICATION</scope>
    <source>
        <strain evidence="4">Glennie</strain>
    </source>
</reference>
<dbReference type="GeneTree" id="ENSGT01050000244868"/>
<dbReference type="OMA" id="GRCAEQK"/>
<name>F6SX48_ORNAN</name>
<comment type="similarity">
    <text evidence="1">Belongs to the calycin superfamily. Lipocalin family.</text>
</comment>
<dbReference type="InterPro" id="IPR000566">
    <property type="entry name" value="Lipocln_cytosolic_FA-bd_dom"/>
</dbReference>
<sequence length="184" mass="21382">MKVLLLSIGLALVCAIQAVADVSDKPISFEKLAGPWHTILLATNDKEMIKEDEKMKLLFKTVTPQNTKELIITMLKKENHECTEYNLVIKQTEEPNKFQDCKCLNDNEKDIIIFVDSDYLNYFLVVFQNYNEELDREDTVVQCLSRTFDLTTEAEEKFNKVLKDYNISEENVINLNNEKDKGNY</sequence>
<dbReference type="InterPro" id="IPR012674">
    <property type="entry name" value="Calycin"/>
</dbReference>
<dbReference type="GO" id="GO:0005615">
    <property type="term" value="C:extracellular space"/>
    <property type="evidence" value="ECO:0000318"/>
    <property type="project" value="GO_Central"/>
</dbReference>
<dbReference type="PRINTS" id="PR00179">
    <property type="entry name" value="LIPOCALIN"/>
</dbReference>
<dbReference type="AlphaFoldDB" id="F6SX48"/>
<dbReference type="InParanoid" id="F6SX48"/>
<feature type="chain" id="PRO_5028020766" description="Lipocalin/cytosolic fatty-acid binding domain-containing protein" evidence="2">
    <location>
        <begin position="21"/>
        <end position="184"/>
    </location>
</feature>
<proteinExistence type="inferred from homology"/>
<feature type="domain" description="Lipocalin/cytosolic fatty-acid binding" evidence="3">
    <location>
        <begin position="33"/>
        <end position="176"/>
    </location>
</feature>
<dbReference type="SUPFAM" id="SSF50814">
    <property type="entry name" value="Lipocalins"/>
    <property type="match status" value="1"/>
</dbReference>
<dbReference type="Bgee" id="ENSOANG00000002006">
    <property type="expression patterns" value="Expressed in endometrium"/>
</dbReference>
<keyword evidence="2" id="KW-0732">Signal</keyword>
<evidence type="ECO:0000256" key="2">
    <source>
        <dbReference type="SAM" id="SignalP"/>
    </source>
</evidence>
<evidence type="ECO:0000256" key="1">
    <source>
        <dbReference type="ARBA" id="ARBA00006889"/>
    </source>
</evidence>
<reference evidence="4 5" key="1">
    <citation type="journal article" date="2008" name="Nature">
        <title>Genome analysis of the platypus reveals unique signatures of evolution.</title>
        <authorList>
            <person name="Warren W.C."/>
            <person name="Hillier L.W."/>
            <person name="Marshall Graves J.A."/>
            <person name="Birney E."/>
            <person name="Ponting C.P."/>
            <person name="Grutzner F."/>
            <person name="Belov K."/>
            <person name="Miller W."/>
            <person name="Clarke L."/>
            <person name="Chinwalla A.T."/>
            <person name="Yang S.P."/>
            <person name="Heger A."/>
            <person name="Locke D.P."/>
            <person name="Miethke P."/>
            <person name="Waters P.D."/>
            <person name="Veyrunes F."/>
            <person name="Fulton L."/>
            <person name="Fulton B."/>
            <person name="Graves T."/>
            <person name="Wallis J."/>
            <person name="Puente X.S."/>
            <person name="Lopez-Otin C."/>
            <person name="Ordonez G.R."/>
            <person name="Eichler E.E."/>
            <person name="Chen L."/>
            <person name="Cheng Z."/>
            <person name="Deakin J.E."/>
            <person name="Alsop A."/>
            <person name="Thompson K."/>
            <person name="Kirby P."/>
            <person name="Papenfuss A.T."/>
            <person name="Wakefield M.J."/>
            <person name="Olender T."/>
            <person name="Lancet D."/>
            <person name="Huttley G.A."/>
            <person name="Smit A.F."/>
            <person name="Pask A."/>
            <person name="Temple-Smith P."/>
            <person name="Batzer M.A."/>
            <person name="Walker J.A."/>
            <person name="Konkel M.K."/>
            <person name="Harris R.S."/>
            <person name="Whittington C.M."/>
            <person name="Wong E.S."/>
            <person name="Gemmell N.J."/>
            <person name="Buschiazzo E."/>
            <person name="Vargas Jentzsch I.M."/>
            <person name="Merkel A."/>
            <person name="Schmitz J."/>
            <person name="Zemann A."/>
            <person name="Churakov G."/>
            <person name="Kriegs J.O."/>
            <person name="Brosius J."/>
            <person name="Murchison E.P."/>
            <person name="Sachidanandam R."/>
            <person name="Smith C."/>
            <person name="Hannon G.J."/>
            <person name="Tsend-Ayush E."/>
            <person name="McMillan D."/>
            <person name="Attenborough R."/>
            <person name="Rens W."/>
            <person name="Ferguson-Smith M."/>
            <person name="Lefevre C.M."/>
            <person name="Sharp J.A."/>
            <person name="Nicholas K.R."/>
            <person name="Ray D.A."/>
            <person name="Kube M."/>
            <person name="Reinhardt R."/>
            <person name="Pringle T.H."/>
            <person name="Taylor J."/>
            <person name="Jones R.C."/>
            <person name="Nixon B."/>
            <person name="Dacheux J.L."/>
            <person name="Niwa H."/>
            <person name="Sekita Y."/>
            <person name="Huang X."/>
            <person name="Stark A."/>
            <person name="Kheradpour P."/>
            <person name="Kellis M."/>
            <person name="Flicek P."/>
            <person name="Chen Y."/>
            <person name="Webber C."/>
            <person name="Hardison R."/>
            <person name="Nelson J."/>
            <person name="Hallsworth-Pepin K."/>
            <person name="Delehaunty K."/>
            <person name="Markovic C."/>
            <person name="Minx P."/>
            <person name="Feng Y."/>
            <person name="Kremitzki C."/>
            <person name="Mitreva M."/>
            <person name="Glasscock J."/>
            <person name="Wylie T."/>
            <person name="Wohldmann P."/>
            <person name="Thiru P."/>
            <person name="Nhan M.N."/>
            <person name="Pohl C.S."/>
            <person name="Smith S.M."/>
            <person name="Hou S."/>
            <person name="Nefedov M."/>
            <person name="de Jong P.J."/>
            <person name="Renfree M.B."/>
            <person name="Mardis E.R."/>
            <person name="Wilson R.K."/>
        </authorList>
    </citation>
    <scope>NUCLEOTIDE SEQUENCE [LARGE SCALE GENOMIC DNA]</scope>
    <source>
        <strain evidence="4 5">Glennie</strain>
    </source>
</reference>
<keyword evidence="5" id="KW-1185">Reference proteome</keyword>
<dbReference type="InterPro" id="IPR002345">
    <property type="entry name" value="Lipocalin"/>
</dbReference>